<feature type="transmembrane region" description="Helical" evidence="1">
    <location>
        <begin position="200"/>
        <end position="217"/>
    </location>
</feature>
<evidence type="ECO:0000256" key="2">
    <source>
        <dbReference type="SAM" id="SignalP"/>
    </source>
</evidence>
<sequence>MPVLPILAAVLAVAFVVAPSPLAASAGVGFGGEADLRAAAGVAVLDYWAADTRNLTAGLSVLTDFWFRFHLVKAVLAALLVPVFIALAWRCRRAAPWGRWWRAGAAFGGAVSVGLAVLSLLAVMANVQGAVAPLSSLLPMVPDEVRSRFGGALRVGAQEPAALPVLIGDFSRYHAAMAVVAGLVAAGLIVAAVYWRRTRVGVCAAVLACGALVIGVVNTKTALDPVPALQAFFDGGW</sequence>
<evidence type="ECO:0000313" key="3">
    <source>
        <dbReference type="EMBL" id="CDO10921.1"/>
    </source>
</evidence>
<keyword evidence="1" id="KW-1133">Transmembrane helix</keyword>
<dbReference type="EMBL" id="CCBB010000003">
    <property type="protein sequence ID" value="CDO10921.1"/>
    <property type="molecule type" value="Genomic_DNA"/>
</dbReference>
<feature type="transmembrane region" description="Helical" evidence="1">
    <location>
        <begin position="173"/>
        <end position="195"/>
    </location>
</feature>
<feature type="transmembrane region" description="Helical" evidence="1">
    <location>
        <begin position="65"/>
        <end position="89"/>
    </location>
</feature>
<organism evidence="3 4">
    <name type="scientific">Mycolicibacterium cosmeticum</name>
    <dbReference type="NCBI Taxonomy" id="258533"/>
    <lineage>
        <taxon>Bacteria</taxon>
        <taxon>Bacillati</taxon>
        <taxon>Actinomycetota</taxon>
        <taxon>Actinomycetes</taxon>
        <taxon>Mycobacteriales</taxon>
        <taxon>Mycobacteriaceae</taxon>
        <taxon>Mycolicibacterium</taxon>
    </lineage>
</organism>
<keyword evidence="1" id="KW-0472">Membrane</keyword>
<dbReference type="OrthoDB" id="3824322at2"/>
<name>W9B8B4_MYCCO</name>
<accession>W9B8B4</accession>
<gene>
    <name evidence="3" type="ORF">BN977_05758</name>
</gene>
<keyword evidence="1" id="KW-0812">Transmembrane</keyword>
<reference evidence="3" key="2">
    <citation type="submission" date="2014-03" db="EMBL/GenBank/DDBJ databases">
        <authorList>
            <person name="Urmite Genomes"/>
        </authorList>
    </citation>
    <scope>NUCLEOTIDE SEQUENCE</scope>
    <source>
        <strain evidence="3">DSM 44829</strain>
    </source>
</reference>
<comment type="caution">
    <text evidence="3">The sequence shown here is derived from an EMBL/GenBank/DDBJ whole genome shotgun (WGS) entry which is preliminary data.</text>
</comment>
<dbReference type="RefSeq" id="WP_051561960.1">
    <property type="nucleotide sequence ID" value="NZ_CCBB010000003.1"/>
</dbReference>
<proteinExistence type="predicted"/>
<feature type="transmembrane region" description="Helical" evidence="1">
    <location>
        <begin position="101"/>
        <end position="125"/>
    </location>
</feature>
<feature type="signal peptide" evidence="2">
    <location>
        <begin position="1"/>
        <end position="26"/>
    </location>
</feature>
<dbReference type="Proteomes" id="UP000028870">
    <property type="component" value="Unassembled WGS sequence"/>
</dbReference>
<evidence type="ECO:0000256" key="1">
    <source>
        <dbReference type="SAM" id="Phobius"/>
    </source>
</evidence>
<reference evidence="3" key="1">
    <citation type="submission" date="2014-03" db="EMBL/GenBank/DDBJ databases">
        <title>Draft Genome Sequence of Mycobacterium cosmeticum DSM 44829.</title>
        <authorList>
            <person name="Croce O."/>
            <person name="Robert C."/>
            <person name="Raoult D."/>
            <person name="Drancourt M."/>
        </authorList>
    </citation>
    <scope>NUCLEOTIDE SEQUENCE [LARGE SCALE GENOMIC DNA]</scope>
    <source>
        <strain evidence="3">DSM 44829</strain>
    </source>
</reference>
<evidence type="ECO:0000313" key="4">
    <source>
        <dbReference type="Proteomes" id="UP000028870"/>
    </source>
</evidence>
<dbReference type="eggNOG" id="ENOG5032S22">
    <property type="taxonomic scope" value="Bacteria"/>
</dbReference>
<evidence type="ECO:0008006" key="5">
    <source>
        <dbReference type="Google" id="ProtNLM"/>
    </source>
</evidence>
<feature type="chain" id="PRO_5004918873" description="Transmembrane protein" evidence="2">
    <location>
        <begin position="27"/>
        <end position="237"/>
    </location>
</feature>
<keyword evidence="4" id="KW-1185">Reference proteome</keyword>
<dbReference type="AlphaFoldDB" id="W9B8B4"/>
<keyword evidence="2" id="KW-0732">Signal</keyword>
<protein>
    <recommendedName>
        <fullName evidence="5">Transmembrane protein</fullName>
    </recommendedName>
</protein>